<evidence type="ECO:0008006" key="5">
    <source>
        <dbReference type="Google" id="ProtNLM"/>
    </source>
</evidence>
<dbReference type="OrthoDB" id="268027at2759"/>
<dbReference type="Pfam" id="PF10152">
    <property type="entry name" value="CCDC53"/>
    <property type="match status" value="1"/>
</dbReference>
<dbReference type="EMBL" id="CAJPEX010002225">
    <property type="protein sequence ID" value="CAG0920674.1"/>
    <property type="molecule type" value="Genomic_DNA"/>
</dbReference>
<keyword evidence="4" id="KW-1185">Reference proteome</keyword>
<dbReference type="Proteomes" id="UP000678499">
    <property type="component" value="Unassembled WGS sequence"/>
</dbReference>
<proteinExistence type="inferred from homology"/>
<evidence type="ECO:0000313" key="4">
    <source>
        <dbReference type="Proteomes" id="UP000678499"/>
    </source>
</evidence>
<accession>A0A7R9BS39</accession>
<comment type="similarity">
    <text evidence="1">Belongs to the CCDC53 family.</text>
</comment>
<gene>
    <name evidence="3" type="ORF">NMOB1V02_LOCUS8181</name>
</gene>
<dbReference type="AlphaFoldDB" id="A0A7R9BS39"/>
<dbReference type="PANTHER" id="PTHR13015:SF0">
    <property type="entry name" value="WASH COMPLEX SUBUNIT 3"/>
    <property type="match status" value="1"/>
</dbReference>
<dbReference type="InterPro" id="IPR019309">
    <property type="entry name" value="WASHC3"/>
</dbReference>
<dbReference type="EMBL" id="OA884262">
    <property type="protein sequence ID" value="CAD7280522.1"/>
    <property type="molecule type" value="Genomic_DNA"/>
</dbReference>
<dbReference type="GO" id="GO:0071203">
    <property type="term" value="C:WASH complex"/>
    <property type="evidence" value="ECO:0007669"/>
    <property type="project" value="InterPro"/>
</dbReference>
<evidence type="ECO:0000256" key="2">
    <source>
        <dbReference type="SAM" id="MobiDB-lite"/>
    </source>
</evidence>
<evidence type="ECO:0000256" key="1">
    <source>
        <dbReference type="ARBA" id="ARBA00006290"/>
    </source>
</evidence>
<reference evidence="3" key="1">
    <citation type="submission" date="2020-11" db="EMBL/GenBank/DDBJ databases">
        <authorList>
            <person name="Tran Van P."/>
        </authorList>
    </citation>
    <scope>NUCLEOTIDE SEQUENCE</scope>
</reference>
<sequence>MTSELAGADLETMPPVSQKKTQAFVNHYLMETVNCLNRVAETCTLKLDAICVQMDRMETSLSLLENKLASIPGIDARNPANAVENAVDIKNPVVTPQTGYIQDLRTEEKPPKEVGEEDVQDQTRIKAEESEVKPTVDPQLIKFHKMLQFGVPFYRHFVFYRRLPKLGSLPASEPADVAPRVPRQSVPDDSSETESASSFSD</sequence>
<feature type="region of interest" description="Disordered" evidence="2">
    <location>
        <begin position="170"/>
        <end position="201"/>
    </location>
</feature>
<dbReference type="GO" id="GO:0006887">
    <property type="term" value="P:exocytosis"/>
    <property type="evidence" value="ECO:0007669"/>
    <property type="project" value="TreeGrafter"/>
</dbReference>
<organism evidence="3">
    <name type="scientific">Notodromas monacha</name>
    <dbReference type="NCBI Taxonomy" id="399045"/>
    <lineage>
        <taxon>Eukaryota</taxon>
        <taxon>Metazoa</taxon>
        <taxon>Ecdysozoa</taxon>
        <taxon>Arthropoda</taxon>
        <taxon>Crustacea</taxon>
        <taxon>Oligostraca</taxon>
        <taxon>Ostracoda</taxon>
        <taxon>Podocopa</taxon>
        <taxon>Podocopida</taxon>
        <taxon>Cypridocopina</taxon>
        <taxon>Cypridoidea</taxon>
        <taxon>Cyprididae</taxon>
        <taxon>Notodromas</taxon>
    </lineage>
</organism>
<evidence type="ECO:0000313" key="3">
    <source>
        <dbReference type="EMBL" id="CAD7280522.1"/>
    </source>
</evidence>
<dbReference type="PANTHER" id="PTHR13015">
    <property type="entry name" value="PROTEIN AD-016-RELATED"/>
    <property type="match status" value="1"/>
</dbReference>
<name>A0A7R9BS39_9CRUS</name>
<protein>
    <recommendedName>
        <fullName evidence="5">WASH complex subunit 3</fullName>
    </recommendedName>
</protein>
<dbReference type="GO" id="GO:0030041">
    <property type="term" value="P:actin filament polymerization"/>
    <property type="evidence" value="ECO:0007669"/>
    <property type="project" value="TreeGrafter"/>
</dbReference>